<accession>A0ABS7HZ91</accession>
<dbReference type="SUPFAM" id="SSF52540">
    <property type="entry name" value="P-loop containing nucleoside triphosphate hydrolases"/>
    <property type="match status" value="1"/>
</dbReference>
<dbReference type="Gene3D" id="2.130.10.10">
    <property type="entry name" value="YVTN repeat-like/Quinoprotein amine dehydrogenase"/>
    <property type="match status" value="1"/>
</dbReference>
<dbReference type="SMART" id="SM00862">
    <property type="entry name" value="Trans_reg_C"/>
    <property type="match status" value="1"/>
</dbReference>
<evidence type="ECO:0000256" key="3">
    <source>
        <dbReference type="ARBA" id="ARBA00023125"/>
    </source>
</evidence>
<evidence type="ECO:0000256" key="2">
    <source>
        <dbReference type="ARBA" id="ARBA00023015"/>
    </source>
</evidence>
<sequence length="1133" mass="122858">MDLRVLGAVTLDDGRIALAPRDRLVLGALAARIGRAVTLESFATAVWGDAPPASWSKVIPGCIMRLRRQLPASAIETTAAGYMLAPTAVDLDAARFEQFIERGSRLLEMDEPDRAAHSFSQALGLWRGQPFSELADWEPARIEADRLDEIRLAAEESLLEARLQSGDLIDAAAEARARVAESPMRERRWVILGLAQYRQGRQADALATIRRGRELLAAELGLDPCVELATLEQAILRQDPALQSSAVFRAGSADCPYFGLPPAGMDDGERYFGREEELDHALQELERHAVLVVSGSSGVGKSSFVRAGIAAHLAAQGRRVTIVTPGERPLEMLRGLAAHDSESLLIVDQCEQAFAIDDSDQTRQFFEELGRLVFQGPLVMAIRADRLGDLADHHGFAGLIQAHLMMLGPLAADGLRAVIEKPARQAGLILEPGLVEVLVRDADGRSLPLLSHALYQVWQRREGRVLSIDGYRASGEIDGAVAQTAEEMFADLRGDEARLVRDILLRLVEPSRDGGVICQRVSRATVAVDGAHARVAERLVDARLVTSDEDSYQLAHEAVAREWPRLHEWLADDVEGQRTMRHLNAAATAWEEMRRPDSELYRGGRLGAAVQWRESARPVLAPVEVAFLDASVQREAEDLDATRRQLQRERRSVRRLRWLAGATAALAVVALAAGALAAVQTSEANKRAVMDDARRVSALALAEPVYERALLLAVEAIGLWDAPTTRRSLLDVMGRSPRIASVTRLSDGMGIETMMLGADDSIALVIDDTISASVVDLEKGMQVASADVGGAIVLDAAEGPGGRIALSVMQGDCGGSGWCEAPDLRTLDSWGPRTRELTFPEFDSEVLDIEYSRDESLAAIIAPLPWAAEGANVAMWRVNAPDEAFMLHLPRAGTNPGPPSWADSFGRVRFSADGTRLYASGFGPTAVFDTANGALIDEIEGDGLLAVNPHGQTLLVRQGRHAARIVDLADPARSRLLQMDDPVVDGAFSPDGTHVATIAGDRALVWRTSNGDLEEVLDGHLDTVRAVAFLPTGELVTAGKDGALFTWILDDWTESFHVVRGLDGLPLPDDERTLVYDLPEGGRVRVSADPDLWVQRACAVAGRGLSAQEWHDVFADRPYEPACAKDTRSALPQ</sequence>
<dbReference type="Pfam" id="PF03704">
    <property type="entry name" value="BTAD"/>
    <property type="match status" value="1"/>
</dbReference>
<evidence type="ECO:0000256" key="6">
    <source>
        <dbReference type="PROSITE-ProRule" id="PRU01091"/>
    </source>
</evidence>
<dbReference type="Gene3D" id="1.10.10.10">
    <property type="entry name" value="Winged helix-like DNA-binding domain superfamily/Winged helix DNA-binding domain"/>
    <property type="match status" value="1"/>
</dbReference>
<evidence type="ECO:0000256" key="5">
    <source>
        <dbReference type="PROSITE-ProRule" id="PRU00221"/>
    </source>
</evidence>
<dbReference type="SMART" id="SM00320">
    <property type="entry name" value="WD40"/>
    <property type="match status" value="2"/>
</dbReference>
<dbReference type="InterPro" id="IPR001867">
    <property type="entry name" value="OmpR/PhoB-type_DNA-bd"/>
</dbReference>
<dbReference type="InterPro" id="IPR005158">
    <property type="entry name" value="BTAD"/>
</dbReference>
<feature type="repeat" description="WD" evidence="5">
    <location>
        <begin position="1017"/>
        <end position="1047"/>
    </location>
</feature>
<dbReference type="EMBL" id="JAEUAX010000004">
    <property type="protein sequence ID" value="MBW9109895.1"/>
    <property type="molecule type" value="Genomic_DNA"/>
</dbReference>
<dbReference type="Gene3D" id="3.40.50.300">
    <property type="entry name" value="P-loop containing nucleotide triphosphate hydrolases"/>
    <property type="match status" value="1"/>
</dbReference>
<reference evidence="9 10" key="1">
    <citation type="journal article" date="2021" name="MBio">
        <title>Poor Competitiveness of Bradyrhizobium in Pigeon Pea Root Colonization in Indian Soils.</title>
        <authorList>
            <person name="Chalasani D."/>
            <person name="Basu A."/>
            <person name="Pullabhotla S.V.S.R.N."/>
            <person name="Jorrin B."/>
            <person name="Neal A.L."/>
            <person name="Poole P.S."/>
            <person name="Podile A.R."/>
            <person name="Tkacz A."/>
        </authorList>
    </citation>
    <scope>NUCLEOTIDE SEQUENCE [LARGE SCALE GENOMIC DNA]</scope>
    <source>
        <strain evidence="9 10">HU12</strain>
    </source>
</reference>
<keyword evidence="4" id="KW-0804">Transcription</keyword>
<dbReference type="PANTHER" id="PTHR35807">
    <property type="entry name" value="TRANSCRIPTIONAL REGULATOR REDD-RELATED"/>
    <property type="match status" value="1"/>
</dbReference>
<dbReference type="RefSeq" id="WP_220339389.1">
    <property type="nucleotide sequence ID" value="NZ_JAEUAX010000004.1"/>
</dbReference>
<evidence type="ECO:0000259" key="8">
    <source>
        <dbReference type="PROSITE" id="PS51755"/>
    </source>
</evidence>
<dbReference type="SUPFAM" id="SSF46894">
    <property type="entry name" value="C-terminal effector domain of the bipartite response regulators"/>
    <property type="match status" value="1"/>
</dbReference>
<dbReference type="InterPro" id="IPR015943">
    <property type="entry name" value="WD40/YVTN_repeat-like_dom_sf"/>
</dbReference>
<dbReference type="CDD" id="cd15831">
    <property type="entry name" value="BTAD"/>
    <property type="match status" value="1"/>
</dbReference>
<dbReference type="InterPro" id="IPR036388">
    <property type="entry name" value="WH-like_DNA-bd_sf"/>
</dbReference>
<dbReference type="PROSITE" id="PS51755">
    <property type="entry name" value="OMPR_PHOB"/>
    <property type="match status" value="1"/>
</dbReference>
<dbReference type="InterPro" id="IPR011990">
    <property type="entry name" value="TPR-like_helical_dom_sf"/>
</dbReference>
<feature type="domain" description="OmpR/PhoB-type" evidence="8">
    <location>
        <begin position="1"/>
        <end position="86"/>
    </location>
</feature>
<evidence type="ECO:0000256" key="7">
    <source>
        <dbReference type="SAM" id="Coils"/>
    </source>
</evidence>
<dbReference type="Gene3D" id="1.25.40.10">
    <property type="entry name" value="Tetratricopeptide repeat domain"/>
    <property type="match status" value="1"/>
</dbReference>
<evidence type="ECO:0000256" key="4">
    <source>
        <dbReference type="ARBA" id="ARBA00023163"/>
    </source>
</evidence>
<name>A0ABS7HZ91_9MICO</name>
<dbReference type="InterPro" id="IPR051677">
    <property type="entry name" value="AfsR-DnrI-RedD_regulator"/>
</dbReference>
<keyword evidence="3 6" id="KW-0238">DNA-binding</keyword>
<dbReference type="SUPFAM" id="SSF63829">
    <property type="entry name" value="Calcium-dependent phosphotriesterase"/>
    <property type="match status" value="1"/>
</dbReference>
<comment type="similarity">
    <text evidence="1">Belongs to the AfsR/DnrI/RedD regulatory family.</text>
</comment>
<dbReference type="InterPro" id="IPR016032">
    <property type="entry name" value="Sig_transdc_resp-reg_C-effctor"/>
</dbReference>
<keyword evidence="2" id="KW-0805">Transcription regulation</keyword>
<gene>
    <name evidence="9" type="ORF">JNB61_08940</name>
</gene>
<dbReference type="PROSITE" id="PS50082">
    <property type="entry name" value="WD_REPEATS_2"/>
    <property type="match status" value="1"/>
</dbReference>
<keyword evidence="10" id="KW-1185">Reference proteome</keyword>
<dbReference type="PANTHER" id="PTHR35807:SF1">
    <property type="entry name" value="TRANSCRIPTIONAL REGULATOR REDD"/>
    <property type="match status" value="1"/>
</dbReference>
<dbReference type="InterPro" id="IPR001680">
    <property type="entry name" value="WD40_rpt"/>
</dbReference>
<keyword evidence="7" id="KW-0175">Coiled coil</keyword>
<dbReference type="InterPro" id="IPR027417">
    <property type="entry name" value="P-loop_NTPase"/>
</dbReference>
<comment type="caution">
    <text evidence="9">The sequence shown here is derived from an EMBL/GenBank/DDBJ whole genome shotgun (WGS) entry which is preliminary data.</text>
</comment>
<evidence type="ECO:0000313" key="9">
    <source>
        <dbReference type="EMBL" id="MBW9109895.1"/>
    </source>
</evidence>
<dbReference type="SUPFAM" id="SSF48452">
    <property type="entry name" value="TPR-like"/>
    <property type="match status" value="1"/>
</dbReference>
<dbReference type="InterPro" id="IPR011044">
    <property type="entry name" value="Quino_amine_DH_bsu"/>
</dbReference>
<evidence type="ECO:0000256" key="1">
    <source>
        <dbReference type="ARBA" id="ARBA00005820"/>
    </source>
</evidence>
<feature type="DNA-binding region" description="OmpR/PhoB-type" evidence="6">
    <location>
        <begin position="1"/>
        <end position="86"/>
    </location>
</feature>
<dbReference type="SUPFAM" id="SSF50969">
    <property type="entry name" value="YVTN repeat-like/Quinoprotein amine dehydrogenase"/>
    <property type="match status" value="1"/>
</dbReference>
<proteinExistence type="inferred from homology"/>
<feature type="coiled-coil region" evidence="7">
    <location>
        <begin position="629"/>
        <end position="656"/>
    </location>
</feature>
<dbReference type="InterPro" id="IPR049052">
    <property type="entry name" value="nSTAND1"/>
</dbReference>
<dbReference type="Proteomes" id="UP000777440">
    <property type="component" value="Unassembled WGS sequence"/>
</dbReference>
<evidence type="ECO:0000313" key="10">
    <source>
        <dbReference type="Proteomes" id="UP000777440"/>
    </source>
</evidence>
<dbReference type="SMART" id="SM01043">
    <property type="entry name" value="BTAD"/>
    <property type="match status" value="1"/>
</dbReference>
<dbReference type="Pfam" id="PF20703">
    <property type="entry name" value="nSTAND1"/>
    <property type="match status" value="1"/>
</dbReference>
<keyword evidence="5" id="KW-0853">WD repeat</keyword>
<protein>
    <recommendedName>
        <fullName evidence="8">OmpR/PhoB-type domain-containing protein</fullName>
    </recommendedName>
</protein>
<organism evidence="9 10">
    <name type="scientific">Microbacterium ureisolvens</name>
    <dbReference type="NCBI Taxonomy" id="2781186"/>
    <lineage>
        <taxon>Bacteria</taxon>
        <taxon>Bacillati</taxon>
        <taxon>Actinomycetota</taxon>
        <taxon>Actinomycetes</taxon>
        <taxon>Micrococcales</taxon>
        <taxon>Microbacteriaceae</taxon>
        <taxon>Microbacterium</taxon>
    </lineage>
</organism>